<accession>A0A934NTA2</accession>
<dbReference type="PANTHER" id="PTHR35174:SF3">
    <property type="entry name" value="BLL7171 PROTEIN"/>
    <property type="match status" value="1"/>
</dbReference>
<dbReference type="InterPro" id="IPR005545">
    <property type="entry name" value="YCII"/>
</dbReference>
<evidence type="ECO:0000259" key="2">
    <source>
        <dbReference type="Pfam" id="PF03795"/>
    </source>
</evidence>
<sequence length="120" mass="12859">MKYMLLIYSNPESWAGLSHDQRMGLGRGHGALNDSLIASGHHVASAGLADPINTKTVRIRDGVVATTDGPYIESKEHLAGFYVVECANMDEAVAICAQIPDAAYNFCEVRPLGEIPALSD</sequence>
<name>A0A934NTA2_9NOCA</name>
<feature type="domain" description="YCII-related" evidence="2">
    <location>
        <begin position="1"/>
        <end position="112"/>
    </location>
</feature>
<proteinExistence type="inferred from homology"/>
<dbReference type="Gene3D" id="3.30.70.1060">
    <property type="entry name" value="Dimeric alpha+beta barrel"/>
    <property type="match status" value="1"/>
</dbReference>
<evidence type="ECO:0000313" key="3">
    <source>
        <dbReference type="EMBL" id="MBJ8341081.1"/>
    </source>
</evidence>
<dbReference type="InterPro" id="IPR011008">
    <property type="entry name" value="Dimeric_a/b-barrel"/>
</dbReference>
<reference evidence="3" key="1">
    <citation type="submission" date="2020-12" db="EMBL/GenBank/DDBJ databases">
        <title>Antrihabitans popcorni sp. nov. and Antrihabitans auranticaus sp. nov., isolated from a larva cave.</title>
        <authorList>
            <person name="Lee S.D."/>
            <person name="Kim I.S."/>
        </authorList>
    </citation>
    <scope>NUCLEOTIDE SEQUENCE</scope>
    <source>
        <strain evidence="3">YC3-6</strain>
    </source>
</reference>
<evidence type="ECO:0000313" key="4">
    <source>
        <dbReference type="Proteomes" id="UP000655868"/>
    </source>
</evidence>
<keyword evidence="4" id="KW-1185">Reference proteome</keyword>
<organism evidence="3 4">
    <name type="scientific">Antrihabitans stalagmiti</name>
    <dbReference type="NCBI Taxonomy" id="2799499"/>
    <lineage>
        <taxon>Bacteria</taxon>
        <taxon>Bacillati</taxon>
        <taxon>Actinomycetota</taxon>
        <taxon>Actinomycetes</taxon>
        <taxon>Mycobacteriales</taxon>
        <taxon>Nocardiaceae</taxon>
        <taxon>Antrihabitans</taxon>
    </lineage>
</organism>
<protein>
    <submittedName>
        <fullName evidence="3">Transcription initiation protein</fullName>
    </submittedName>
</protein>
<dbReference type="Proteomes" id="UP000655868">
    <property type="component" value="Unassembled WGS sequence"/>
</dbReference>
<dbReference type="RefSeq" id="WP_199705949.1">
    <property type="nucleotide sequence ID" value="NZ_JAEMNV010000006.1"/>
</dbReference>
<dbReference type="AlphaFoldDB" id="A0A934NTA2"/>
<dbReference type="Pfam" id="PF03795">
    <property type="entry name" value="YCII"/>
    <property type="match status" value="1"/>
</dbReference>
<dbReference type="SUPFAM" id="SSF54909">
    <property type="entry name" value="Dimeric alpha+beta barrel"/>
    <property type="match status" value="1"/>
</dbReference>
<dbReference type="EMBL" id="JAEMNV010000006">
    <property type="protein sequence ID" value="MBJ8341081.1"/>
    <property type="molecule type" value="Genomic_DNA"/>
</dbReference>
<evidence type="ECO:0000256" key="1">
    <source>
        <dbReference type="ARBA" id="ARBA00007689"/>
    </source>
</evidence>
<comment type="caution">
    <text evidence="3">The sequence shown here is derived from an EMBL/GenBank/DDBJ whole genome shotgun (WGS) entry which is preliminary data.</text>
</comment>
<comment type="similarity">
    <text evidence="1">Belongs to the YciI family.</text>
</comment>
<gene>
    <name evidence="3" type="ORF">JGU71_19520</name>
</gene>
<dbReference type="PANTHER" id="PTHR35174">
    <property type="entry name" value="BLL7171 PROTEIN-RELATED"/>
    <property type="match status" value="1"/>
</dbReference>